<evidence type="ECO:0000313" key="2">
    <source>
        <dbReference type="EMBL" id="KAJ1358445.1"/>
    </source>
</evidence>
<dbReference type="EMBL" id="JAHQIW010003379">
    <property type="protein sequence ID" value="KAJ1358441.1"/>
    <property type="molecule type" value="Genomic_DNA"/>
</dbReference>
<organism evidence="1 3">
    <name type="scientific">Parelaphostrongylus tenuis</name>
    <name type="common">Meningeal worm</name>
    <dbReference type="NCBI Taxonomy" id="148309"/>
    <lineage>
        <taxon>Eukaryota</taxon>
        <taxon>Metazoa</taxon>
        <taxon>Ecdysozoa</taxon>
        <taxon>Nematoda</taxon>
        <taxon>Chromadorea</taxon>
        <taxon>Rhabditida</taxon>
        <taxon>Rhabditina</taxon>
        <taxon>Rhabditomorpha</taxon>
        <taxon>Strongyloidea</taxon>
        <taxon>Metastrongylidae</taxon>
        <taxon>Parelaphostrongylus</taxon>
    </lineage>
</organism>
<keyword evidence="3" id="KW-1185">Reference proteome</keyword>
<gene>
    <name evidence="1" type="ORF">KIN20_016868</name>
    <name evidence="2" type="ORF">KIN20_016872</name>
</gene>
<dbReference type="Proteomes" id="UP001196413">
    <property type="component" value="Unassembled WGS sequence"/>
</dbReference>
<dbReference type="EMBL" id="JAHQIW010003379">
    <property type="protein sequence ID" value="KAJ1358445.1"/>
    <property type="molecule type" value="Genomic_DNA"/>
</dbReference>
<comment type="caution">
    <text evidence="1">The sequence shown here is derived from an EMBL/GenBank/DDBJ whole genome shotgun (WGS) entry which is preliminary data.</text>
</comment>
<evidence type="ECO:0000313" key="3">
    <source>
        <dbReference type="Proteomes" id="UP001196413"/>
    </source>
</evidence>
<proteinExistence type="predicted"/>
<name>A0AAD5N1U9_PARTN</name>
<evidence type="ECO:0000313" key="1">
    <source>
        <dbReference type="EMBL" id="KAJ1358441.1"/>
    </source>
</evidence>
<sequence length="102" mass="11219">MVANTPMKIPSPANEHSIRLLVFIASLIKCLLHKRVEYRWSSSPCNLENSQAGCSVGQSFLITIAGGTANNPTSDRPVIDISHEFLLYSFLPIVEFISTLIS</sequence>
<protein>
    <submittedName>
        <fullName evidence="1">Uncharacterized protein</fullName>
    </submittedName>
</protein>
<dbReference type="AlphaFoldDB" id="A0AAD5N1U9"/>
<reference evidence="1" key="1">
    <citation type="submission" date="2021-06" db="EMBL/GenBank/DDBJ databases">
        <title>Parelaphostrongylus tenuis whole genome reference sequence.</title>
        <authorList>
            <person name="Garwood T.J."/>
            <person name="Larsen P.A."/>
            <person name="Fountain-Jones N.M."/>
            <person name="Garbe J.R."/>
            <person name="Macchietto M.G."/>
            <person name="Kania S.A."/>
            <person name="Gerhold R.W."/>
            <person name="Richards J.E."/>
            <person name="Wolf T.M."/>
        </authorList>
    </citation>
    <scope>NUCLEOTIDE SEQUENCE</scope>
    <source>
        <strain evidence="1">MNPRO001-30</strain>
        <tissue evidence="1">Meninges</tissue>
    </source>
</reference>
<accession>A0AAD5N1U9</accession>